<name>A0A286RB40_9BACT</name>
<sequence>MGAQLHFIQPLLIFRIMGQPRSSAVVGLALSFVKAICERRSSGGSDPEKVSPGIMPGRPFGHPGLQLGRVSAGPGQDDGCKLHAMTVEEAAPDSGAGDTVAGVPPVLNGLVPPRPGARG</sequence>
<evidence type="ECO:0000256" key="1">
    <source>
        <dbReference type="SAM" id="MobiDB-lite"/>
    </source>
</evidence>
<feature type="region of interest" description="Disordered" evidence="1">
    <location>
        <begin position="40"/>
        <end position="77"/>
    </location>
</feature>
<feature type="compositionally biased region" description="Low complexity" evidence="1">
    <location>
        <begin position="102"/>
        <end position="111"/>
    </location>
</feature>
<organism evidence="2 3">
    <name type="scientific">Thermogutta terrifontis</name>
    <dbReference type="NCBI Taxonomy" id="1331910"/>
    <lineage>
        <taxon>Bacteria</taxon>
        <taxon>Pseudomonadati</taxon>
        <taxon>Planctomycetota</taxon>
        <taxon>Planctomycetia</taxon>
        <taxon>Pirellulales</taxon>
        <taxon>Thermoguttaceae</taxon>
        <taxon>Thermogutta</taxon>
    </lineage>
</organism>
<evidence type="ECO:0000313" key="2">
    <source>
        <dbReference type="EMBL" id="ASV73175.1"/>
    </source>
</evidence>
<evidence type="ECO:0000313" key="3">
    <source>
        <dbReference type="Proteomes" id="UP000215086"/>
    </source>
</evidence>
<accession>A0A286RB40</accession>
<dbReference type="KEGG" id="ttf:THTE_0573"/>
<dbReference type="AlphaFoldDB" id="A0A286RB40"/>
<feature type="compositionally biased region" description="Basic and acidic residues" evidence="1">
    <location>
        <begin position="40"/>
        <end position="49"/>
    </location>
</feature>
<protein>
    <submittedName>
        <fullName evidence="2">Uncharacterized protein</fullName>
    </submittedName>
</protein>
<gene>
    <name evidence="2" type="ORF">THTE_0573</name>
</gene>
<dbReference type="Proteomes" id="UP000215086">
    <property type="component" value="Chromosome"/>
</dbReference>
<proteinExistence type="predicted"/>
<feature type="region of interest" description="Disordered" evidence="1">
    <location>
        <begin position="91"/>
        <end position="119"/>
    </location>
</feature>
<reference evidence="2 3" key="1">
    <citation type="journal article" name="Front. Microbiol.">
        <title>Sugar Metabolism of the First Thermophilic Planctomycete Thermogutta terrifontis: Comparative Genomic and Transcriptomic Approaches.</title>
        <authorList>
            <person name="Elcheninov A.G."/>
            <person name="Menzel P."/>
            <person name="Gudbergsdottir S.R."/>
            <person name="Slesarev A.I."/>
            <person name="Kadnikov V.V."/>
            <person name="Krogh A."/>
            <person name="Bonch-Osmolovskaya E.A."/>
            <person name="Peng X."/>
            <person name="Kublanov I.V."/>
        </authorList>
    </citation>
    <scope>NUCLEOTIDE SEQUENCE [LARGE SCALE GENOMIC DNA]</scope>
    <source>
        <strain evidence="2 3">R1</strain>
    </source>
</reference>
<keyword evidence="3" id="KW-1185">Reference proteome</keyword>
<dbReference type="EMBL" id="CP018477">
    <property type="protein sequence ID" value="ASV73175.1"/>
    <property type="molecule type" value="Genomic_DNA"/>
</dbReference>